<sequence>MRILKIGGLLLLAAGALNVYAQTGVSLAYRVEASANASSGEYAPMWLTANRYGLSSVRANSGYLRAGLFYAQPLKRGWRIEAGLDLAGTLNQGTDAGRAGFVVQQAYGDLSWRMLTLSVGSKERPGFPLEKDERLSSGMLVEGSNARPVPQVRAEIREYLPLGFTGNWLAFKGHIAYGRFTDNGWQEAFVALGQYYAQDVYYHTKSLMFRLGNREKFPLTFEFGLLMATQFAGDRLVMQNDGTGKLVTDMPDGLKAFWKAFMPQAGGSDTPAGEQVNVEGNMLGSWNFALTYELGDWRLRAYLEHYFEDHSQMFWEYGRWKDGQLGLEVTLPKNRWVSKVLWEGLATKDQTGSILYDGFWGNFQDIQVSGCDNYYNHYIYQAWQHAGMAMGNPLLTSPAYNEDGSITFKSNRVRSNHLGLTGDPTEEWNWRVLASFTRHWGTYATPLDKQRKQFSSLWEVTYQPKRMEGWHFSVALGLDRGNYRPGNTAGGMITISKTGLLLR</sequence>
<name>A0A9D1X916_9BACT</name>
<evidence type="ECO:0000313" key="3">
    <source>
        <dbReference type="Proteomes" id="UP000886740"/>
    </source>
</evidence>
<accession>A0A9D1X916</accession>
<reference evidence="2" key="2">
    <citation type="submission" date="2021-04" db="EMBL/GenBank/DDBJ databases">
        <authorList>
            <person name="Gilroy R."/>
        </authorList>
    </citation>
    <scope>NUCLEOTIDE SEQUENCE</scope>
    <source>
        <strain evidence="2">ChiGjej6B6-14162</strain>
    </source>
</reference>
<organism evidence="2 3">
    <name type="scientific">Candidatus Parabacteroides intestinipullorum</name>
    <dbReference type="NCBI Taxonomy" id="2838723"/>
    <lineage>
        <taxon>Bacteria</taxon>
        <taxon>Pseudomonadati</taxon>
        <taxon>Bacteroidota</taxon>
        <taxon>Bacteroidia</taxon>
        <taxon>Bacteroidales</taxon>
        <taxon>Tannerellaceae</taxon>
        <taxon>Parabacteroides</taxon>
    </lineage>
</organism>
<keyword evidence="1" id="KW-0732">Signal</keyword>
<evidence type="ECO:0000313" key="2">
    <source>
        <dbReference type="EMBL" id="HIX75123.1"/>
    </source>
</evidence>
<feature type="signal peptide" evidence="1">
    <location>
        <begin position="1"/>
        <end position="21"/>
    </location>
</feature>
<comment type="caution">
    <text evidence="2">The sequence shown here is derived from an EMBL/GenBank/DDBJ whole genome shotgun (WGS) entry which is preliminary data.</text>
</comment>
<proteinExistence type="predicted"/>
<feature type="chain" id="PRO_5038415195" evidence="1">
    <location>
        <begin position="22"/>
        <end position="503"/>
    </location>
</feature>
<dbReference type="AlphaFoldDB" id="A0A9D1X916"/>
<dbReference type="Proteomes" id="UP000886740">
    <property type="component" value="Unassembled WGS sequence"/>
</dbReference>
<evidence type="ECO:0000256" key="1">
    <source>
        <dbReference type="SAM" id="SignalP"/>
    </source>
</evidence>
<dbReference type="EMBL" id="DXEL01000059">
    <property type="protein sequence ID" value="HIX75123.1"/>
    <property type="molecule type" value="Genomic_DNA"/>
</dbReference>
<gene>
    <name evidence="2" type="ORF">H9977_08855</name>
</gene>
<protein>
    <submittedName>
        <fullName evidence="2">Capsule assembly Wzi family protein</fullName>
    </submittedName>
</protein>
<reference evidence="2" key="1">
    <citation type="journal article" date="2021" name="PeerJ">
        <title>Extensive microbial diversity within the chicken gut microbiome revealed by metagenomics and culture.</title>
        <authorList>
            <person name="Gilroy R."/>
            <person name="Ravi A."/>
            <person name="Getino M."/>
            <person name="Pursley I."/>
            <person name="Horton D.L."/>
            <person name="Alikhan N.F."/>
            <person name="Baker D."/>
            <person name="Gharbi K."/>
            <person name="Hall N."/>
            <person name="Watson M."/>
            <person name="Adriaenssens E.M."/>
            <person name="Foster-Nyarko E."/>
            <person name="Jarju S."/>
            <person name="Secka A."/>
            <person name="Antonio M."/>
            <person name="Oren A."/>
            <person name="Chaudhuri R.R."/>
            <person name="La Ragione R."/>
            <person name="Hildebrand F."/>
            <person name="Pallen M.J."/>
        </authorList>
    </citation>
    <scope>NUCLEOTIDE SEQUENCE</scope>
    <source>
        <strain evidence="2">ChiGjej6B6-14162</strain>
    </source>
</reference>